<dbReference type="EMBL" id="JAPDRQ010000150">
    <property type="protein sequence ID" value="KAJ9653562.1"/>
    <property type="molecule type" value="Genomic_DNA"/>
</dbReference>
<keyword evidence="2" id="KW-1185">Reference proteome</keyword>
<comment type="caution">
    <text evidence="1">The sequence shown here is derived from an EMBL/GenBank/DDBJ whole genome shotgun (WGS) entry which is preliminary data.</text>
</comment>
<protein>
    <submittedName>
        <fullName evidence="1">Uncharacterized protein</fullName>
    </submittedName>
</protein>
<accession>A0ACC3A0J8</accession>
<evidence type="ECO:0000313" key="1">
    <source>
        <dbReference type="EMBL" id="KAJ9653562.1"/>
    </source>
</evidence>
<organism evidence="1 2">
    <name type="scientific">Neophaeococcomyces mojaviensis</name>
    <dbReference type="NCBI Taxonomy" id="3383035"/>
    <lineage>
        <taxon>Eukaryota</taxon>
        <taxon>Fungi</taxon>
        <taxon>Dikarya</taxon>
        <taxon>Ascomycota</taxon>
        <taxon>Pezizomycotina</taxon>
        <taxon>Eurotiomycetes</taxon>
        <taxon>Chaetothyriomycetidae</taxon>
        <taxon>Chaetothyriales</taxon>
        <taxon>Chaetothyriales incertae sedis</taxon>
        <taxon>Neophaeococcomyces</taxon>
    </lineage>
</organism>
<sequence length="198" mass="22461">MTAITTIGNTQQPAWQAHKYADSTDSEISYFEPSTTSTCDSWTGYFEGWQGDSQDHFCPQIASQNNSPSRTKENQHDQSLVEEDLLPTACSRRQRPTSVRMEGSYLSPITRPAKKKRFGIVPHADSYTGNEAIARLNGLLQSSMSNTEDILAAMYNSEWDISSLQKWYEQSSRTPSDLALFKIMFSLRYTPDEERHSI</sequence>
<name>A0ACC3A0J8_9EURO</name>
<evidence type="ECO:0000313" key="2">
    <source>
        <dbReference type="Proteomes" id="UP001172386"/>
    </source>
</evidence>
<dbReference type="Proteomes" id="UP001172386">
    <property type="component" value="Unassembled WGS sequence"/>
</dbReference>
<proteinExistence type="predicted"/>
<reference evidence="1" key="1">
    <citation type="submission" date="2022-10" db="EMBL/GenBank/DDBJ databases">
        <title>Culturing micro-colonial fungi from biological soil crusts in the Mojave desert and describing Neophaeococcomyces mojavensis, and introducing the new genera and species Taxawa tesnikishii.</title>
        <authorList>
            <person name="Kurbessoian T."/>
            <person name="Stajich J.E."/>
        </authorList>
    </citation>
    <scope>NUCLEOTIDE SEQUENCE</scope>
    <source>
        <strain evidence="1">JES_112</strain>
    </source>
</reference>
<gene>
    <name evidence="1" type="ORF">H2198_007282</name>
</gene>